<dbReference type="AlphaFoldDB" id="A0A4Z1FNZ8"/>
<feature type="domain" description="Integral membrane bound transporter" evidence="8">
    <location>
        <begin position="614"/>
        <end position="751"/>
    </location>
</feature>
<keyword evidence="10" id="KW-1185">Reference proteome</keyword>
<feature type="transmembrane region" description="Helical" evidence="5">
    <location>
        <begin position="46"/>
        <end position="65"/>
    </location>
</feature>
<feature type="transmembrane region" description="Helical" evidence="5">
    <location>
        <begin position="169"/>
        <end position="192"/>
    </location>
</feature>
<dbReference type="Pfam" id="PF10334">
    <property type="entry name" value="BRE4"/>
    <property type="match status" value="1"/>
</dbReference>
<keyword evidence="2 5" id="KW-0812">Transmembrane</keyword>
<evidence type="ECO:0000313" key="10">
    <source>
        <dbReference type="Proteomes" id="UP000297910"/>
    </source>
</evidence>
<dbReference type="Pfam" id="PF10337">
    <property type="entry name" value="ArAE_2_N"/>
    <property type="match status" value="1"/>
</dbReference>
<keyword evidence="4 5" id="KW-0472">Membrane</keyword>
<evidence type="ECO:0000256" key="4">
    <source>
        <dbReference type="ARBA" id="ARBA00023136"/>
    </source>
</evidence>
<evidence type="ECO:0000259" key="6">
    <source>
        <dbReference type="Pfam" id="PF10334"/>
    </source>
</evidence>
<evidence type="ECO:0000256" key="3">
    <source>
        <dbReference type="ARBA" id="ARBA00022989"/>
    </source>
</evidence>
<organism evidence="9 10">
    <name type="scientific">Botrytis paeoniae</name>
    <dbReference type="NCBI Taxonomy" id="278948"/>
    <lineage>
        <taxon>Eukaryota</taxon>
        <taxon>Fungi</taxon>
        <taxon>Dikarya</taxon>
        <taxon>Ascomycota</taxon>
        <taxon>Pezizomycotina</taxon>
        <taxon>Leotiomycetes</taxon>
        <taxon>Helotiales</taxon>
        <taxon>Sclerotiniaceae</taxon>
        <taxon>Botrytis</taxon>
    </lineage>
</organism>
<accession>A0A4Z1FNZ8</accession>
<feature type="transmembrane region" description="Helical" evidence="5">
    <location>
        <begin position="21"/>
        <end position="40"/>
    </location>
</feature>
<sequence length="1007" mass="113504">MFDLQRVKAGWKSLGIDMKMCCLMFKGSVPVAISLAFYQNTAVSEVYSSLGFLVSIIAVVTVNLLPRAKLIEMTFTICLFTAIAIPITMLSTWSALQARIHTDPQGLHKYNSSQSAVTAVWLFFNIWLSNSLQARYPALLIPTILYNIFVIVQYTSCSRFTTWTQCWDLIYLTVRCYYTGVAISFVSGILIYPVSCRTEFFEVTEKYIESLHGMLSGTAEYLKKLPLAPNTQLTTDDERSPEELDGRELRERMTGVKALYVQMHKELAMAKREIAWGKLRAKDLTSISNLCRKILMPLGGIAHLPDILDRIADNGGWNPCDFDISEPNADYQGQYRREYEKIWQSCMESFLEPAVMIIEAVNQGLEHAALQLEIIPPPGKKGHLRWFSRAPRSTMSADVESDGDEIKPGNPAFSNVLEQKLADFLARKPEYLDGWANSKGLTGEQLEKMQTLDEFDEDRGKASFNHHIPRDRQQLYLLLYMQHMLYTAGISVLQLCKFSDDIIAAGIMSKSRPIIPSLLTLAKWFSAIFDRADAALPDDERPRTTKEQTLLFGIAGKVTRNIEHLPPRNAYERFGVRINRFQQFLKGPEFSFGFRSACATMSCAILAYLHQTQEIFTHYRLIWSVIISAIGANMSAGQSGLSYVLRILGSFAALIICYTVWYIPNGHVAGVIVIMWLASFFQMYFLIRWPKYIIGWLVILITEVLSIGYELQVKKIGKVKAESTGIYVFPPYYVAALRVACVLWGTCASIFFTYLPYPITARGLLRKDMAVVMQLLANYHAVVHSTIKVRLLGKEGDVSEKHSRGYELARTRKAMFNKIMTLSVSINHNLYLQKYEPSLGGHFPVAIFKDIMSQLTNLLDLISLLSYATQVWEVSGVTKYGLAHSPENAMWLSDLSKLIESINPIEEGITSILCQLSAAVSTGRALPPHIRTTTPYRLSERLRTLDPDILHPDHMLEPGYSAHAVMEIISSMTTYKINRLVSTVEDLVGVISFDFGQGGEEGKGKTE</sequence>
<reference evidence="9 10" key="1">
    <citation type="submission" date="2017-12" db="EMBL/GenBank/DDBJ databases">
        <title>Comparative genomics of Botrytis spp.</title>
        <authorList>
            <person name="Valero-Jimenez C.A."/>
            <person name="Tapia P."/>
            <person name="Veloso J."/>
            <person name="Silva-Moreno E."/>
            <person name="Staats M."/>
            <person name="Valdes J.H."/>
            <person name="Van Kan J.A.L."/>
        </authorList>
    </citation>
    <scope>NUCLEOTIDE SEQUENCE [LARGE SCALE GENOMIC DNA]</scope>
    <source>
        <strain evidence="9 10">Bp0003</strain>
    </source>
</reference>
<feature type="domain" description="Putative ER transporter 6TM N-terminal" evidence="7">
    <location>
        <begin position="109"/>
        <end position="310"/>
    </location>
</feature>
<protein>
    <recommendedName>
        <fullName evidence="11">ER transporter 6TM N-terminal domain-containing protein</fullName>
    </recommendedName>
</protein>
<feature type="transmembrane region" description="Helical" evidence="5">
    <location>
        <begin position="77"/>
        <end position="96"/>
    </location>
</feature>
<evidence type="ECO:0000313" key="9">
    <source>
        <dbReference type="EMBL" id="TGO26386.1"/>
    </source>
</evidence>
<dbReference type="InterPro" id="IPR049453">
    <property type="entry name" value="Memb_transporter_dom"/>
</dbReference>
<feature type="transmembrane region" description="Helical" evidence="5">
    <location>
        <begin position="732"/>
        <end position="757"/>
    </location>
</feature>
<comment type="subcellular location">
    <subcellularLocation>
        <location evidence="1">Membrane</location>
        <topology evidence="1">Multi-pass membrane protein</topology>
    </subcellularLocation>
</comment>
<evidence type="ECO:0000259" key="7">
    <source>
        <dbReference type="Pfam" id="PF10337"/>
    </source>
</evidence>
<proteinExistence type="predicted"/>
<evidence type="ECO:0000256" key="1">
    <source>
        <dbReference type="ARBA" id="ARBA00004141"/>
    </source>
</evidence>
<dbReference type="PANTHER" id="PTHR37994:SF4">
    <property type="entry name" value="ER TRANSPORTER 6TM N-TERMINAL DOMAIN-CONTAINING PROTEIN-RELATED"/>
    <property type="match status" value="1"/>
</dbReference>
<keyword evidence="3 5" id="KW-1133">Transmembrane helix</keyword>
<feature type="transmembrane region" description="Helical" evidence="5">
    <location>
        <begin position="643"/>
        <end position="661"/>
    </location>
</feature>
<evidence type="ECO:0008006" key="11">
    <source>
        <dbReference type="Google" id="ProtNLM"/>
    </source>
</evidence>
<gene>
    <name evidence="9" type="ORF">BPAE_0060g00010</name>
</gene>
<feature type="transmembrane region" description="Helical" evidence="5">
    <location>
        <begin position="693"/>
        <end position="711"/>
    </location>
</feature>
<dbReference type="Pfam" id="PF13515">
    <property type="entry name" value="FUSC_2"/>
    <property type="match status" value="1"/>
</dbReference>
<dbReference type="GO" id="GO:0016020">
    <property type="term" value="C:membrane"/>
    <property type="evidence" value="ECO:0007669"/>
    <property type="project" value="UniProtKB-SubCell"/>
</dbReference>
<dbReference type="InterPro" id="IPR018823">
    <property type="entry name" value="ArAE_2_N"/>
</dbReference>
<dbReference type="InterPro" id="IPR018820">
    <property type="entry name" value="BRE4-related_DUF2421"/>
</dbReference>
<dbReference type="EMBL" id="PQXI01000060">
    <property type="protein sequence ID" value="TGO26386.1"/>
    <property type="molecule type" value="Genomic_DNA"/>
</dbReference>
<name>A0A4Z1FNZ8_9HELO</name>
<comment type="caution">
    <text evidence="9">The sequence shown here is derived from an EMBL/GenBank/DDBJ whole genome shotgun (WGS) entry which is preliminary data.</text>
</comment>
<evidence type="ECO:0000259" key="8">
    <source>
        <dbReference type="Pfam" id="PF13515"/>
    </source>
</evidence>
<feature type="transmembrane region" description="Helical" evidence="5">
    <location>
        <begin position="668"/>
        <end position="687"/>
    </location>
</feature>
<dbReference type="PANTHER" id="PTHR37994">
    <property type="entry name" value="ARAE_2_N DOMAIN-CONTAINING PROTEIN-RELATED"/>
    <property type="match status" value="1"/>
</dbReference>
<feature type="domain" description="DUF2421" evidence="6">
    <location>
        <begin position="756"/>
        <end position="870"/>
    </location>
</feature>
<feature type="transmembrane region" description="Helical" evidence="5">
    <location>
        <begin position="136"/>
        <end position="157"/>
    </location>
</feature>
<evidence type="ECO:0000256" key="5">
    <source>
        <dbReference type="SAM" id="Phobius"/>
    </source>
</evidence>
<dbReference type="Proteomes" id="UP000297910">
    <property type="component" value="Unassembled WGS sequence"/>
</dbReference>
<evidence type="ECO:0000256" key="2">
    <source>
        <dbReference type="ARBA" id="ARBA00022692"/>
    </source>
</evidence>